<name>A0ABS3BQL8_9BACT</name>
<evidence type="ECO:0000256" key="1">
    <source>
        <dbReference type="SAM" id="Phobius"/>
    </source>
</evidence>
<accession>A0ABS3BQL8</accession>
<dbReference type="Proteomes" id="UP000664698">
    <property type="component" value="Unassembled WGS sequence"/>
</dbReference>
<keyword evidence="1" id="KW-1133">Transmembrane helix</keyword>
<sequence>MNFHYQPLVSWPFFFGIISVLTLIALTGLFFQWKKGIPPSRIGLRLLFFLGFAVCLSMAVLRPQYSLDRQKSRILVYEDGLDRKTVDFWRDSLEIRRALPLSKLQAPVGKIFLLGERFDAAQLYPLKDLDMEWILPERRGAIRKLDWKGYLRKGEMQRVAYDVFSESDSARLEIPGSKLESKILKKGWNAGLLEFYPSGLNRAEFPLVLEKDTLTSLRFFIGAARPKKYHFQLGFPSAESRALSSWLGEKGEQVTEKIKLSRETVIQSGSSPDSLQILLIDPAQLDQRSVQDWVMTGQAVLLVINVGKPDETAQVLNRLFGTDFQVRQTGQNEVVKLESGLEILPFEFIEKPAQKLTHDGAVAIQYSESSAIALSLVTASYPLALQGKSEEYGRLWGDVFGNLEPDETESWRMSAPLLSSMSEPIQRLSKDSLPDLVAWGKDTVFFRKSAVNPFLSEGQLQSSDSSWIELDSTFAAYVYGKGQLQALQTSALIDRIKGGPGKESKVAGEILRPVSPWIWLGGMLIFLGLLWLEPKLGY</sequence>
<keyword evidence="1" id="KW-0812">Transmembrane</keyword>
<feature type="transmembrane region" description="Helical" evidence="1">
    <location>
        <begin position="514"/>
        <end position="532"/>
    </location>
</feature>
<evidence type="ECO:0000313" key="3">
    <source>
        <dbReference type="Proteomes" id="UP000664698"/>
    </source>
</evidence>
<evidence type="ECO:0000313" key="2">
    <source>
        <dbReference type="EMBL" id="MBN7800640.1"/>
    </source>
</evidence>
<feature type="transmembrane region" description="Helical" evidence="1">
    <location>
        <begin position="43"/>
        <end position="61"/>
    </location>
</feature>
<reference evidence="2 3" key="1">
    <citation type="submission" date="2021-03" db="EMBL/GenBank/DDBJ databases">
        <title>novel species isolated from a fishpond in China.</title>
        <authorList>
            <person name="Lu H."/>
            <person name="Cai Z."/>
        </authorList>
    </citation>
    <scope>NUCLEOTIDE SEQUENCE [LARGE SCALE GENOMIC DNA]</scope>
    <source>
        <strain evidence="2 3">JCM 31546</strain>
    </source>
</reference>
<feature type="transmembrane region" description="Helical" evidence="1">
    <location>
        <begin position="12"/>
        <end position="31"/>
    </location>
</feature>
<organism evidence="2 3">
    <name type="scientific">Algoriphagus aestuariicola</name>
    <dbReference type="NCBI Taxonomy" id="1852016"/>
    <lineage>
        <taxon>Bacteria</taxon>
        <taxon>Pseudomonadati</taxon>
        <taxon>Bacteroidota</taxon>
        <taxon>Cytophagia</taxon>
        <taxon>Cytophagales</taxon>
        <taxon>Cyclobacteriaceae</taxon>
        <taxon>Algoriphagus</taxon>
    </lineage>
</organism>
<comment type="caution">
    <text evidence="2">The sequence shown here is derived from an EMBL/GenBank/DDBJ whole genome shotgun (WGS) entry which is preliminary data.</text>
</comment>
<dbReference type="EMBL" id="JAFKCW010000001">
    <property type="protein sequence ID" value="MBN7800640.1"/>
    <property type="molecule type" value="Genomic_DNA"/>
</dbReference>
<gene>
    <name evidence="2" type="ORF">J0A67_07200</name>
</gene>
<protein>
    <recommendedName>
        <fullName evidence="4">Aerotolerance regulator N-terminal domain-containing protein</fullName>
    </recommendedName>
</protein>
<dbReference type="RefSeq" id="WP_206568584.1">
    <property type="nucleotide sequence ID" value="NZ_JAFKCW010000001.1"/>
</dbReference>
<keyword evidence="3" id="KW-1185">Reference proteome</keyword>
<proteinExistence type="predicted"/>
<keyword evidence="1" id="KW-0472">Membrane</keyword>
<evidence type="ECO:0008006" key="4">
    <source>
        <dbReference type="Google" id="ProtNLM"/>
    </source>
</evidence>